<dbReference type="PROSITE" id="PS50111">
    <property type="entry name" value="CHEMOTAXIS_TRANSDUC_2"/>
    <property type="match status" value="1"/>
</dbReference>
<feature type="domain" description="HAMP" evidence="5">
    <location>
        <begin position="310"/>
        <end position="362"/>
    </location>
</feature>
<evidence type="ECO:0000256" key="2">
    <source>
        <dbReference type="ARBA" id="ARBA00029447"/>
    </source>
</evidence>
<dbReference type="GO" id="GO:0007165">
    <property type="term" value="P:signal transduction"/>
    <property type="evidence" value="ECO:0007669"/>
    <property type="project" value="UniProtKB-KW"/>
</dbReference>
<evidence type="ECO:0000313" key="7">
    <source>
        <dbReference type="Proteomes" id="UP000664218"/>
    </source>
</evidence>
<dbReference type="PANTHER" id="PTHR32089:SF112">
    <property type="entry name" value="LYSOZYME-LIKE PROTEIN-RELATED"/>
    <property type="match status" value="1"/>
</dbReference>
<sequence>MKLKGKIVLITSLIIVLAIGVQSLISTITTTRSLDRVIEMQLKDQVDNLKSEYLSAEDVVDITKEALNKKIIAMARSIAVMIREDQTYLETERMIELASILEVDEIHVTDGEGILLYGNIPDFYNFDFNESEQTKPFLNLIGQNSGQLVQEPSPRGTDGTLFQYFGVSRLDTPGVIQIGLEPKAIQALLENLDIQRTIDTLDIGNGGFGVILSSEGTILNHKNAELIGQTADDVSWMNQALSEKDTLQTITVDGISYYAMASDGEVRTYVATYPRAAIEEIIRTNNINNAAAVLVSILILVSVISFVISKWVSRPLAMMEKAMERVGAGDFTATMNYASKDEIGVLSERFMTMVENVRKLIKGTVTSFNSVAGTSDRVMENVDGLMSSSKEVTRAVEEIAQGAMETATGVNERLIAGQDLGRSINIIASSLEDAKKISENMVSSNREGRQKIETLQNVFTQTVENTNEVAENVYELSKSSKSIEDILSTIKGISDQTNLLALNASIEAARAGEAGRGFSVVAEEIRKLAEQSSNSAEEINTIITGIVSIVSVTTKTVEETKTSVESAKGNISETVQVFDQVDHNVNELESILKDFIKETGNMDTLKNDLIASLEAMAAISEESAASTEEISASSEEQYAQITEIGEAMNSLNADISSIQEELSRFKA</sequence>
<evidence type="ECO:0000259" key="4">
    <source>
        <dbReference type="PROSITE" id="PS50111"/>
    </source>
</evidence>
<dbReference type="GO" id="GO:0016020">
    <property type="term" value="C:membrane"/>
    <property type="evidence" value="ECO:0007669"/>
    <property type="project" value="InterPro"/>
</dbReference>
<evidence type="ECO:0000256" key="3">
    <source>
        <dbReference type="PROSITE-ProRule" id="PRU00284"/>
    </source>
</evidence>
<reference evidence="6" key="1">
    <citation type="submission" date="2021-03" db="EMBL/GenBank/DDBJ databases">
        <title>Proteiniclasticum marinus sp. nov., isolated from tidal flat sediment.</title>
        <authorList>
            <person name="Namirimu T."/>
            <person name="Yang J.-A."/>
            <person name="Yang S.-H."/>
            <person name="Kim Y.-J."/>
            <person name="Kwon K.K."/>
        </authorList>
    </citation>
    <scope>NUCLEOTIDE SEQUENCE</scope>
    <source>
        <strain evidence="6">SCR006</strain>
    </source>
</reference>
<accession>A0A939KKN0</accession>
<dbReference type="Proteomes" id="UP000664218">
    <property type="component" value="Unassembled WGS sequence"/>
</dbReference>
<dbReference type="SMART" id="SM00304">
    <property type="entry name" value="HAMP"/>
    <property type="match status" value="2"/>
</dbReference>
<dbReference type="SUPFAM" id="SSF58104">
    <property type="entry name" value="Methyl-accepting chemotaxis protein (MCP) signaling domain"/>
    <property type="match status" value="1"/>
</dbReference>
<evidence type="ECO:0000313" key="6">
    <source>
        <dbReference type="EMBL" id="MBO1264840.1"/>
    </source>
</evidence>
<evidence type="ECO:0000256" key="1">
    <source>
        <dbReference type="ARBA" id="ARBA00023224"/>
    </source>
</evidence>
<protein>
    <submittedName>
        <fullName evidence="6">Methyl-accepting chemotaxis protein</fullName>
    </submittedName>
</protein>
<feature type="domain" description="Methyl-accepting transducer" evidence="4">
    <location>
        <begin position="381"/>
        <end position="631"/>
    </location>
</feature>
<evidence type="ECO:0000259" key="5">
    <source>
        <dbReference type="PROSITE" id="PS50885"/>
    </source>
</evidence>
<keyword evidence="7" id="KW-1185">Reference proteome</keyword>
<dbReference type="EMBL" id="JAFNJU010000005">
    <property type="protein sequence ID" value="MBO1264840.1"/>
    <property type="molecule type" value="Genomic_DNA"/>
</dbReference>
<dbReference type="Gene3D" id="3.30.450.20">
    <property type="entry name" value="PAS domain"/>
    <property type="match status" value="1"/>
</dbReference>
<dbReference type="Pfam" id="PF00672">
    <property type="entry name" value="HAMP"/>
    <property type="match status" value="1"/>
</dbReference>
<keyword evidence="1 3" id="KW-0807">Transducer</keyword>
<organism evidence="6 7">
    <name type="scientific">Proteiniclasticum aestuarii</name>
    <dbReference type="NCBI Taxonomy" id="2817862"/>
    <lineage>
        <taxon>Bacteria</taxon>
        <taxon>Bacillati</taxon>
        <taxon>Bacillota</taxon>
        <taxon>Clostridia</taxon>
        <taxon>Eubacteriales</taxon>
        <taxon>Clostridiaceae</taxon>
        <taxon>Proteiniclasticum</taxon>
    </lineage>
</organism>
<dbReference type="InterPro" id="IPR004089">
    <property type="entry name" value="MCPsignal_dom"/>
</dbReference>
<comment type="similarity">
    <text evidence="2">Belongs to the methyl-accepting chemotaxis (MCP) protein family.</text>
</comment>
<dbReference type="RefSeq" id="WP_207599369.1">
    <property type="nucleotide sequence ID" value="NZ_JAFNJU010000005.1"/>
</dbReference>
<dbReference type="Gene3D" id="1.10.8.500">
    <property type="entry name" value="HAMP domain in histidine kinase"/>
    <property type="match status" value="1"/>
</dbReference>
<dbReference type="CDD" id="cd06225">
    <property type="entry name" value="HAMP"/>
    <property type="match status" value="1"/>
</dbReference>
<dbReference type="Gene3D" id="1.10.287.950">
    <property type="entry name" value="Methyl-accepting chemotaxis protein"/>
    <property type="match status" value="1"/>
</dbReference>
<dbReference type="SMART" id="SM00283">
    <property type="entry name" value="MA"/>
    <property type="match status" value="1"/>
</dbReference>
<dbReference type="PROSITE" id="PS50885">
    <property type="entry name" value="HAMP"/>
    <property type="match status" value="1"/>
</dbReference>
<proteinExistence type="inferred from homology"/>
<comment type="caution">
    <text evidence="6">The sequence shown here is derived from an EMBL/GenBank/DDBJ whole genome shotgun (WGS) entry which is preliminary data.</text>
</comment>
<dbReference type="InterPro" id="IPR003660">
    <property type="entry name" value="HAMP_dom"/>
</dbReference>
<dbReference type="PANTHER" id="PTHR32089">
    <property type="entry name" value="METHYL-ACCEPTING CHEMOTAXIS PROTEIN MCPB"/>
    <property type="match status" value="1"/>
</dbReference>
<gene>
    <name evidence="6" type="ORF">J3A84_07345</name>
</gene>
<dbReference type="AlphaFoldDB" id="A0A939KKN0"/>
<name>A0A939KKN0_9CLOT</name>
<dbReference type="Pfam" id="PF00015">
    <property type="entry name" value="MCPsignal"/>
    <property type="match status" value="1"/>
</dbReference>